<dbReference type="SUPFAM" id="SSF48179">
    <property type="entry name" value="6-phosphogluconate dehydrogenase C-terminal domain-like"/>
    <property type="match status" value="1"/>
</dbReference>
<evidence type="ECO:0000259" key="3">
    <source>
        <dbReference type="Pfam" id="PF09130"/>
    </source>
</evidence>
<dbReference type="InterPro" id="IPR036291">
    <property type="entry name" value="NAD(P)-bd_dom_sf"/>
</dbReference>
<dbReference type="SUPFAM" id="SSF51735">
    <property type="entry name" value="NAD(P)-binding Rossmann-fold domains"/>
    <property type="match status" value="1"/>
</dbReference>
<dbReference type="Gene3D" id="3.40.50.720">
    <property type="entry name" value="NAD(P)-binding Rossmann-like Domain"/>
    <property type="match status" value="1"/>
</dbReference>
<dbReference type="InterPro" id="IPR006115">
    <property type="entry name" value="6PGDH_NADP-bd"/>
</dbReference>
<evidence type="ECO:0000256" key="1">
    <source>
        <dbReference type="ARBA" id="ARBA00007598"/>
    </source>
</evidence>
<feature type="domain" description="Phosphogluconate dehydrogenase NAD-binding putative C-terminal" evidence="3">
    <location>
        <begin position="207"/>
        <end position="268"/>
    </location>
</feature>
<evidence type="ECO:0000313" key="4">
    <source>
        <dbReference type="EMBL" id="KAJ7718004.1"/>
    </source>
</evidence>
<comment type="similarity">
    <text evidence="1">Belongs to the HIBADH-related family. NP60 subfamily.</text>
</comment>
<evidence type="ECO:0000313" key="5">
    <source>
        <dbReference type="Proteomes" id="UP001215280"/>
    </source>
</evidence>
<dbReference type="PANTHER" id="PTHR43580">
    <property type="entry name" value="OXIDOREDUCTASE GLYR1-RELATED"/>
    <property type="match status" value="1"/>
</dbReference>
<dbReference type="PANTHER" id="PTHR43580:SF2">
    <property type="entry name" value="CYTOKINE-LIKE NUCLEAR FACTOR N-PAC"/>
    <property type="match status" value="1"/>
</dbReference>
<dbReference type="InterPro" id="IPR051265">
    <property type="entry name" value="HIBADH-related_NP60_sf"/>
</dbReference>
<organism evidence="4 5">
    <name type="scientific">Mycena maculata</name>
    <dbReference type="NCBI Taxonomy" id="230809"/>
    <lineage>
        <taxon>Eukaryota</taxon>
        <taxon>Fungi</taxon>
        <taxon>Dikarya</taxon>
        <taxon>Basidiomycota</taxon>
        <taxon>Agaricomycotina</taxon>
        <taxon>Agaricomycetes</taxon>
        <taxon>Agaricomycetidae</taxon>
        <taxon>Agaricales</taxon>
        <taxon>Marasmiineae</taxon>
        <taxon>Mycenaceae</taxon>
        <taxon>Mycena</taxon>
    </lineage>
</organism>
<sequence length="295" mass="31349">MSNIAVIAAGNMGAAVGRVLTRNGCKVLTNLDNRSEETRRRAREAGMQDASFKEIGATCDWVLSILPPSDAFAFAEKFLQESTASTRLAGTPAPVFVDCNAVNPATVHRIAGLFTDSPLKFIDAGIIGGPPHDDYTPTFYASSNDDSLLDNFVRLSKYGLKISALKGEGAGIGDASALKMSYAGITKGTTGLFTAMILAAHRSSPATADALLQELHASQPAILKRISGVVPPMVPKAYRWVGEMSEIAGFVGEGEGDIYHGLSKLYSRIERSGKDGDGHDIEVLEQFVAQAKKKV</sequence>
<dbReference type="Gene3D" id="1.10.1040.10">
    <property type="entry name" value="N-(1-d-carboxylethyl)-l-norvaline Dehydrogenase, domain 2"/>
    <property type="match status" value="1"/>
</dbReference>
<reference evidence="4" key="1">
    <citation type="submission" date="2023-03" db="EMBL/GenBank/DDBJ databases">
        <title>Massive genome expansion in bonnet fungi (Mycena s.s.) driven by repeated elements and novel gene families across ecological guilds.</title>
        <authorList>
            <consortium name="Lawrence Berkeley National Laboratory"/>
            <person name="Harder C.B."/>
            <person name="Miyauchi S."/>
            <person name="Viragh M."/>
            <person name="Kuo A."/>
            <person name="Thoen E."/>
            <person name="Andreopoulos B."/>
            <person name="Lu D."/>
            <person name="Skrede I."/>
            <person name="Drula E."/>
            <person name="Henrissat B."/>
            <person name="Morin E."/>
            <person name="Kohler A."/>
            <person name="Barry K."/>
            <person name="LaButti K."/>
            <person name="Morin E."/>
            <person name="Salamov A."/>
            <person name="Lipzen A."/>
            <person name="Mereny Z."/>
            <person name="Hegedus B."/>
            <person name="Baldrian P."/>
            <person name="Stursova M."/>
            <person name="Weitz H."/>
            <person name="Taylor A."/>
            <person name="Grigoriev I.V."/>
            <person name="Nagy L.G."/>
            <person name="Martin F."/>
            <person name="Kauserud H."/>
        </authorList>
    </citation>
    <scope>NUCLEOTIDE SEQUENCE</scope>
    <source>
        <strain evidence="4">CBHHK188m</strain>
    </source>
</reference>
<dbReference type="Proteomes" id="UP001215280">
    <property type="component" value="Unassembled WGS sequence"/>
</dbReference>
<dbReference type="InterPro" id="IPR015814">
    <property type="entry name" value="Pgluconate_DH_NAD-bd_C"/>
</dbReference>
<gene>
    <name evidence="4" type="ORF">DFH07DRAFT_860707</name>
</gene>
<name>A0AAD7MHR7_9AGAR</name>
<accession>A0AAD7MHR7</accession>
<keyword evidence="5" id="KW-1185">Reference proteome</keyword>
<feature type="domain" description="6-phosphogluconate dehydrogenase NADP-binding" evidence="2">
    <location>
        <begin position="3"/>
        <end position="145"/>
    </location>
</feature>
<dbReference type="AlphaFoldDB" id="A0AAD7MHR7"/>
<dbReference type="InterPro" id="IPR008927">
    <property type="entry name" value="6-PGluconate_DH-like_C_sf"/>
</dbReference>
<dbReference type="Pfam" id="PF03446">
    <property type="entry name" value="NAD_binding_2"/>
    <property type="match status" value="1"/>
</dbReference>
<comment type="caution">
    <text evidence="4">The sequence shown here is derived from an EMBL/GenBank/DDBJ whole genome shotgun (WGS) entry which is preliminary data.</text>
</comment>
<evidence type="ECO:0000259" key="2">
    <source>
        <dbReference type="Pfam" id="PF03446"/>
    </source>
</evidence>
<dbReference type="InterPro" id="IPR013328">
    <property type="entry name" value="6PGD_dom2"/>
</dbReference>
<dbReference type="Pfam" id="PF09130">
    <property type="entry name" value="DUF1932"/>
    <property type="match status" value="1"/>
</dbReference>
<dbReference type="EMBL" id="JARJLG010000311">
    <property type="protein sequence ID" value="KAJ7718004.1"/>
    <property type="molecule type" value="Genomic_DNA"/>
</dbReference>
<protein>
    <submittedName>
        <fullName evidence="4">6-phosphogluconate dehydrogenase C-terminal domain-like protein</fullName>
    </submittedName>
</protein>
<dbReference type="GO" id="GO:0050661">
    <property type="term" value="F:NADP binding"/>
    <property type="evidence" value="ECO:0007669"/>
    <property type="project" value="InterPro"/>
</dbReference>
<proteinExistence type="inferred from homology"/>